<evidence type="ECO:0000313" key="2">
    <source>
        <dbReference type="Proteomes" id="UP000774326"/>
    </source>
</evidence>
<dbReference type="EMBL" id="JAEUBG010001133">
    <property type="protein sequence ID" value="KAH3686907.1"/>
    <property type="molecule type" value="Genomic_DNA"/>
</dbReference>
<dbReference type="Proteomes" id="UP000774326">
    <property type="component" value="Unassembled WGS sequence"/>
</dbReference>
<keyword evidence="2" id="KW-1185">Reference proteome</keyword>
<comment type="caution">
    <text evidence="1">The sequence shown here is derived from an EMBL/GenBank/DDBJ whole genome shotgun (WGS) entry which is preliminary data.</text>
</comment>
<dbReference type="AlphaFoldDB" id="A0A9P8QCA8"/>
<evidence type="ECO:0000313" key="1">
    <source>
        <dbReference type="EMBL" id="KAH3686907.1"/>
    </source>
</evidence>
<protein>
    <submittedName>
        <fullName evidence="1">Uncharacterized protein</fullName>
    </submittedName>
</protein>
<accession>A0A9P8QCA8</accession>
<reference evidence="1" key="2">
    <citation type="submission" date="2021-01" db="EMBL/GenBank/DDBJ databases">
        <authorList>
            <person name="Schikora-Tamarit M.A."/>
        </authorList>
    </citation>
    <scope>NUCLEOTIDE SEQUENCE</scope>
    <source>
        <strain evidence="1">CBS2887</strain>
    </source>
</reference>
<sequence>MVNDNVNGLLEVFQACNNLVDIDLQLTFFKVLSQDVIPRTVINSRESVVEALWEDESLEHTSHFERVKRLGVIVDFITSNGNISRVFSLWLQTLVNGGEKFIPTNTVNDDI</sequence>
<reference evidence="1" key="1">
    <citation type="journal article" date="2021" name="Open Biol.">
        <title>Shared evolutionary footprints suggest mitochondrial oxidative damage underlies multiple complex I losses in fungi.</title>
        <authorList>
            <person name="Schikora-Tamarit M.A."/>
            <person name="Marcet-Houben M."/>
            <person name="Nosek J."/>
            <person name="Gabaldon T."/>
        </authorList>
    </citation>
    <scope>NUCLEOTIDE SEQUENCE</scope>
    <source>
        <strain evidence="1">CBS2887</strain>
    </source>
</reference>
<proteinExistence type="predicted"/>
<name>A0A9P8QCA8_WICPI</name>
<gene>
    <name evidence="1" type="ORF">WICPIJ_002111</name>
</gene>
<organism evidence="1 2">
    <name type="scientific">Wickerhamomyces pijperi</name>
    <name type="common">Yeast</name>
    <name type="synonym">Pichia pijperi</name>
    <dbReference type="NCBI Taxonomy" id="599730"/>
    <lineage>
        <taxon>Eukaryota</taxon>
        <taxon>Fungi</taxon>
        <taxon>Dikarya</taxon>
        <taxon>Ascomycota</taxon>
        <taxon>Saccharomycotina</taxon>
        <taxon>Saccharomycetes</taxon>
        <taxon>Phaffomycetales</taxon>
        <taxon>Wickerhamomycetaceae</taxon>
        <taxon>Wickerhamomyces</taxon>
    </lineage>
</organism>